<keyword evidence="4 9" id="KW-0812">Transmembrane</keyword>
<accession>A6DMA1</accession>
<protein>
    <recommendedName>
        <fullName evidence="9 10">Multifunctional fusion protein</fullName>
    </recommendedName>
    <domain>
        <recommendedName>
            <fullName evidence="9">Protein translocase subunit SecD</fullName>
        </recommendedName>
    </domain>
    <domain>
        <recommendedName>
            <fullName evidence="10">Protein-export membrane protein SecF</fullName>
        </recommendedName>
    </domain>
</protein>
<evidence type="ECO:0000259" key="12">
    <source>
        <dbReference type="Pfam" id="PF21760"/>
    </source>
</evidence>
<feature type="transmembrane region" description="Helical" evidence="9">
    <location>
        <begin position="464"/>
        <end position="483"/>
    </location>
</feature>
<evidence type="ECO:0000256" key="9">
    <source>
        <dbReference type="HAMAP-Rule" id="MF_01463"/>
    </source>
</evidence>
<dbReference type="AlphaFoldDB" id="A6DMA1"/>
<dbReference type="SUPFAM" id="SSF82866">
    <property type="entry name" value="Multidrug efflux transporter AcrB transmembrane domain"/>
    <property type="match status" value="2"/>
</dbReference>
<evidence type="ECO:0000256" key="3">
    <source>
        <dbReference type="ARBA" id="ARBA00022475"/>
    </source>
</evidence>
<dbReference type="HAMAP" id="MF_01463_B">
    <property type="entry name" value="SecD_B"/>
    <property type="match status" value="1"/>
</dbReference>
<dbReference type="PRINTS" id="PR01755">
    <property type="entry name" value="SECFTRNLCASE"/>
</dbReference>
<proteinExistence type="inferred from homology"/>
<feature type="transmembrane region" description="Helical" evidence="9">
    <location>
        <begin position="436"/>
        <end position="458"/>
    </location>
</feature>
<dbReference type="Gene3D" id="1.20.1640.10">
    <property type="entry name" value="Multidrug efflux transporter AcrB transmembrane domain"/>
    <property type="match status" value="1"/>
</dbReference>
<dbReference type="NCBIfam" id="TIGR01129">
    <property type="entry name" value="secD"/>
    <property type="match status" value="1"/>
</dbReference>
<feature type="transmembrane region" description="Helical" evidence="9">
    <location>
        <begin position="773"/>
        <end position="797"/>
    </location>
</feature>
<dbReference type="NCBIfam" id="TIGR00966">
    <property type="entry name" value="transloc_SecF"/>
    <property type="match status" value="1"/>
</dbReference>
<dbReference type="GO" id="GO:0006605">
    <property type="term" value="P:protein targeting"/>
    <property type="evidence" value="ECO:0007669"/>
    <property type="project" value="UniProtKB-UniRule"/>
</dbReference>
<evidence type="ECO:0000259" key="11">
    <source>
        <dbReference type="Pfam" id="PF02355"/>
    </source>
</evidence>
<evidence type="ECO:0000256" key="6">
    <source>
        <dbReference type="ARBA" id="ARBA00022989"/>
    </source>
</evidence>
<sequence>MSKSVKYRLIAVLIVLALWMMESTPLKNQDLFAHIRKQAENSLATKLNDTEAKKLDEQLSELIVEANEDNTGDKARELRELRKVRNQYISNEEAETFKKIVDNAEADVKAGKKKAEDSPVPMNPSEALLHNTRTENIRLFKFFGMPSFSNKKVVSRLQGEVSGRLKLGIDLKGGVEFIVAFDPDELKPEDGEAIEVRDKIVEVLKKRIDSKGVAEAEIRPFSDNTVLVRVPVVNDAERNAVASLITRQAELQFRALHETRPNGPKQPEDIGYELVYSKADESGRPPEVLLLKVEPEMTGKDIVKTSYGQDPDGGGWVVSKTFNQEGAKDFGEVTERFVQKRLAIVLDGVCYSAPRIQAVINGGTAQIDGMDSIEEAAELALVLQSGSLPVKINIDGESRTDATLGESSIKSGVMMTIIGVLGVMLFMMWWYKLPGLFAAIGLVINLVLLATSMMIYGATFTLPGIAGIALTLGMAVDSNVLIFERIREELSTGRIADNATREGFARAFTAIFDANLTTFISALILYNFGTGPIQGFAITLSIGIITTMFTAIFVSRIFFDWMNNGERGDKKVISGLGTSKKWNINFWKNRKKAFLLSTILCGVSIVTLVTKGTDALSVDFTGGTALSYQVEGEAPDQEKIAAALSSELKVKSPRIAYKTAVGAEGKSLELVFKDLPGEDADTFAKKVDALLNKIGSETGATFVNNGGESIGGLVGEQFKSKALSAMLWVMVAIFIYITFRFESVFAIGAIAALAHDALIAVGIFVLLGNQISLPIIGAVLTIMGYSLNDTIVVYDRIREKSGDIKKKSIFEIVNTAINDMLGRTIITSLTTLFVVIVLCLGGGVQEFATVLTIGIGVGTFSSIYVAAPIVCNRMATQLERISAERDERDIKRQNDQTVFQEEA</sequence>
<evidence type="ECO:0000256" key="8">
    <source>
        <dbReference type="ARBA" id="ARBA00023136"/>
    </source>
</evidence>
<evidence type="ECO:0000313" key="15">
    <source>
        <dbReference type="Proteomes" id="UP000004947"/>
    </source>
</evidence>
<dbReference type="NCBIfam" id="TIGR00916">
    <property type="entry name" value="2A0604s01"/>
    <property type="match status" value="1"/>
</dbReference>
<comment type="subcellular location">
    <subcellularLocation>
        <location evidence="1 9">Cell membrane</location>
        <topology evidence="1 9">Multi-pass membrane protein</topology>
    </subcellularLocation>
</comment>
<evidence type="ECO:0000313" key="14">
    <source>
        <dbReference type="EMBL" id="EDM27091.1"/>
    </source>
</evidence>
<dbReference type="PANTHER" id="PTHR30081">
    <property type="entry name" value="PROTEIN-EXPORT MEMBRANE PROTEIN SEC"/>
    <property type="match status" value="1"/>
</dbReference>
<dbReference type="Pfam" id="PF22599">
    <property type="entry name" value="SecDF_P1_head"/>
    <property type="match status" value="1"/>
</dbReference>
<feature type="transmembrane region" description="Helical" evidence="9">
    <location>
        <begin position="722"/>
        <end position="739"/>
    </location>
</feature>
<dbReference type="eggNOG" id="COG0341">
    <property type="taxonomic scope" value="Bacteria"/>
</dbReference>
<dbReference type="InterPro" id="IPR048634">
    <property type="entry name" value="SecD_SecF_C"/>
</dbReference>
<feature type="transmembrane region" description="Helical" evidence="9">
    <location>
        <begin position="850"/>
        <end position="871"/>
    </location>
</feature>
<feature type="domain" description="Protein export membrane protein SecD/SecF C-terminal" evidence="11">
    <location>
        <begin position="697"/>
        <end position="871"/>
    </location>
</feature>
<comment type="function">
    <text evidence="9">Part of the Sec protein translocase complex. Interacts with the SecYEG preprotein conducting channel. SecDF uses the proton motive force (PMF) to complete protein translocation after the ATP-dependent function of SecA.</text>
</comment>
<dbReference type="OrthoDB" id="9805019at2"/>
<name>A6DMA1_9BACT</name>
<evidence type="ECO:0000256" key="10">
    <source>
        <dbReference type="HAMAP-Rule" id="MF_01464"/>
    </source>
</evidence>
<feature type="transmembrane region" description="Helical" evidence="9">
    <location>
        <begin position="744"/>
        <end position="767"/>
    </location>
</feature>
<reference evidence="14 15" key="1">
    <citation type="journal article" date="2010" name="J. Bacteriol.">
        <title>Genome sequence of Lentisphaera araneosa HTCC2155T, the type species of the order Lentisphaerales in the phylum Lentisphaerae.</title>
        <authorList>
            <person name="Thrash J.C."/>
            <person name="Cho J.C."/>
            <person name="Vergin K.L."/>
            <person name="Morris R.M."/>
            <person name="Giovannoni S.J."/>
        </authorList>
    </citation>
    <scope>NUCLEOTIDE SEQUENCE [LARGE SCALE GENOMIC DNA]</scope>
    <source>
        <strain evidence="14 15">HTCC2155</strain>
    </source>
</reference>
<gene>
    <name evidence="9" type="primary">secD</name>
    <name evidence="10" type="synonym">secF</name>
    <name evidence="14" type="ORF">LNTAR_15517</name>
</gene>
<dbReference type="GO" id="GO:0043952">
    <property type="term" value="P:protein transport by the Sec complex"/>
    <property type="evidence" value="ECO:0007669"/>
    <property type="project" value="UniProtKB-UniRule"/>
</dbReference>
<dbReference type="STRING" id="313628.LNTAR_15517"/>
<dbReference type="Gene3D" id="3.30.70.3400">
    <property type="match status" value="1"/>
</dbReference>
<dbReference type="InterPro" id="IPR022813">
    <property type="entry name" value="SecD/SecF_arch_bac"/>
</dbReference>
<feature type="domain" description="Protein export membrane protein SecD/SecF C-terminal" evidence="11">
    <location>
        <begin position="400"/>
        <end position="562"/>
    </location>
</feature>
<dbReference type="InterPro" id="IPR054384">
    <property type="entry name" value="SecDF_P1_head"/>
</dbReference>
<evidence type="ECO:0000256" key="2">
    <source>
        <dbReference type="ARBA" id="ARBA00022448"/>
    </source>
</evidence>
<dbReference type="eggNOG" id="COG0342">
    <property type="taxonomic scope" value="Bacteria"/>
</dbReference>
<dbReference type="InterPro" id="IPR005665">
    <property type="entry name" value="SecF_bac"/>
</dbReference>
<comment type="caution">
    <text evidence="14">The sequence shown here is derived from an EMBL/GenBank/DDBJ whole genome shotgun (WGS) entry which is preliminary data.</text>
</comment>
<feature type="transmembrane region" description="Helical" evidence="9">
    <location>
        <begin position="412"/>
        <end position="431"/>
    </location>
</feature>
<comment type="subunit">
    <text evidence="9">Forms a complex with SecF. Part of the essential Sec protein translocation apparatus which comprises SecA, SecYEG and auxiliary proteins SecDF. Other proteins may also be involved.</text>
</comment>
<evidence type="ECO:0000256" key="4">
    <source>
        <dbReference type="ARBA" id="ARBA00022692"/>
    </source>
</evidence>
<dbReference type="InterPro" id="IPR055344">
    <property type="entry name" value="SecD_SecF_C_bact"/>
</dbReference>
<evidence type="ECO:0000256" key="7">
    <source>
        <dbReference type="ARBA" id="ARBA00023010"/>
    </source>
</evidence>
<dbReference type="GO" id="GO:0005886">
    <property type="term" value="C:plasma membrane"/>
    <property type="evidence" value="ECO:0007669"/>
    <property type="project" value="UniProtKB-SubCell"/>
</dbReference>
<dbReference type="Pfam" id="PF21760">
    <property type="entry name" value="SecD_1st"/>
    <property type="match status" value="1"/>
</dbReference>
<comment type="similarity">
    <text evidence="10">Belongs to the SecD/SecF family. SecF subfamily.</text>
</comment>
<comment type="subunit">
    <text evidence="10">Forms a complex with SecD. Part of the essential Sec protein translocation apparatus which comprises SecA, SecYEG and auxiliary proteins SecDF. Other proteins may also be involved.</text>
</comment>
<evidence type="ECO:0000256" key="1">
    <source>
        <dbReference type="ARBA" id="ARBA00004651"/>
    </source>
</evidence>
<feature type="transmembrane region" description="Helical" evidence="9">
    <location>
        <begin position="535"/>
        <end position="559"/>
    </location>
</feature>
<dbReference type="FunFam" id="1.20.1640.10:FF:000004">
    <property type="entry name" value="Protein translocase subunit SecD"/>
    <property type="match status" value="1"/>
</dbReference>
<feature type="transmembrane region" description="Helical" evidence="9">
    <location>
        <begin position="825"/>
        <end position="844"/>
    </location>
</feature>
<keyword evidence="2 9" id="KW-0813">Transport</keyword>
<feature type="domain" description="SecDF P1 head subdomain" evidence="13">
    <location>
        <begin position="281"/>
        <end position="390"/>
    </location>
</feature>
<dbReference type="Pfam" id="PF07549">
    <property type="entry name" value="Sec_GG"/>
    <property type="match status" value="1"/>
</dbReference>
<evidence type="ECO:0000259" key="13">
    <source>
        <dbReference type="Pfam" id="PF22599"/>
    </source>
</evidence>
<feature type="transmembrane region" description="Helical" evidence="9">
    <location>
        <begin position="504"/>
        <end position="529"/>
    </location>
</feature>
<dbReference type="GO" id="GO:0015450">
    <property type="term" value="F:protein-transporting ATPase activity"/>
    <property type="evidence" value="ECO:0007669"/>
    <property type="project" value="InterPro"/>
</dbReference>
<feature type="transmembrane region" description="Helical" evidence="9">
    <location>
        <begin position="593"/>
        <end position="610"/>
    </location>
</feature>
<dbReference type="RefSeq" id="WP_007279000.1">
    <property type="nucleotide sequence ID" value="NZ_ABCK01000011.1"/>
</dbReference>
<keyword evidence="15" id="KW-1185">Reference proteome</keyword>
<dbReference type="PANTHER" id="PTHR30081:SF1">
    <property type="entry name" value="PROTEIN TRANSLOCASE SUBUNIT SECD"/>
    <property type="match status" value="1"/>
</dbReference>
<keyword evidence="3 9" id="KW-1003">Cell membrane</keyword>
<dbReference type="Proteomes" id="UP000004947">
    <property type="component" value="Unassembled WGS sequence"/>
</dbReference>
<dbReference type="InterPro" id="IPR005791">
    <property type="entry name" value="SecD"/>
</dbReference>
<dbReference type="InterPro" id="IPR048631">
    <property type="entry name" value="SecD_1st"/>
</dbReference>
<evidence type="ECO:0000256" key="5">
    <source>
        <dbReference type="ARBA" id="ARBA00022927"/>
    </source>
</evidence>
<keyword evidence="5 9" id="KW-0653">Protein transport</keyword>
<keyword evidence="8 9" id="KW-0472">Membrane</keyword>
<comment type="caution">
    <text evidence="9">Lacks conserved residue(s) required for the propagation of feature annotation.</text>
</comment>
<keyword evidence="6 9" id="KW-1133">Transmembrane helix</keyword>
<feature type="domain" description="Protein translocase subunit SecDF P1" evidence="12">
    <location>
        <begin position="199"/>
        <end position="257"/>
    </location>
</feature>
<comment type="similarity">
    <text evidence="9">Belongs to the SecD/SecF family. SecD subfamily.</text>
</comment>
<dbReference type="InterPro" id="IPR022645">
    <property type="entry name" value="SecD/SecF_bac"/>
</dbReference>
<dbReference type="GO" id="GO:0065002">
    <property type="term" value="P:intracellular protein transmembrane transport"/>
    <property type="evidence" value="ECO:0007669"/>
    <property type="project" value="UniProtKB-UniRule"/>
</dbReference>
<dbReference type="Pfam" id="PF02355">
    <property type="entry name" value="SecD_SecF_C"/>
    <property type="match status" value="2"/>
</dbReference>
<dbReference type="InterPro" id="IPR022646">
    <property type="entry name" value="SecD/SecF_CS"/>
</dbReference>
<dbReference type="EMBL" id="ABCK01000011">
    <property type="protein sequence ID" value="EDM27091.1"/>
    <property type="molecule type" value="Genomic_DNA"/>
</dbReference>
<dbReference type="Gene3D" id="3.30.1360.200">
    <property type="match status" value="1"/>
</dbReference>
<keyword evidence="7 9" id="KW-0811">Translocation</keyword>
<dbReference type="HAMAP" id="MF_01464_B">
    <property type="entry name" value="SecF_B"/>
    <property type="match status" value="1"/>
</dbReference>
<organism evidence="14 15">
    <name type="scientific">Lentisphaera araneosa HTCC2155</name>
    <dbReference type="NCBI Taxonomy" id="313628"/>
    <lineage>
        <taxon>Bacteria</taxon>
        <taxon>Pseudomonadati</taxon>
        <taxon>Lentisphaerota</taxon>
        <taxon>Lentisphaeria</taxon>
        <taxon>Lentisphaerales</taxon>
        <taxon>Lentisphaeraceae</taxon>
        <taxon>Lentisphaera</taxon>
    </lineage>
</organism>